<keyword evidence="1" id="KW-0694">RNA-binding</keyword>
<feature type="domain" description="RNA-binding S4" evidence="2">
    <location>
        <begin position="22"/>
        <end position="80"/>
    </location>
</feature>
<evidence type="ECO:0000313" key="3">
    <source>
        <dbReference type="EMBL" id="MEQ2510839.1"/>
    </source>
</evidence>
<proteinExistence type="predicted"/>
<dbReference type="Gene3D" id="3.10.290.10">
    <property type="entry name" value="RNA-binding S4 domain"/>
    <property type="match status" value="1"/>
</dbReference>
<comment type="caution">
    <text evidence="3">The sequence shown here is derived from an EMBL/GenBank/DDBJ whole genome shotgun (WGS) entry which is preliminary data.</text>
</comment>
<dbReference type="NCBIfam" id="TIGR02988">
    <property type="entry name" value="YaaA_near_RecF"/>
    <property type="match status" value="1"/>
</dbReference>
<dbReference type="InterPro" id="IPR002942">
    <property type="entry name" value="S4_RNA-bd"/>
</dbReference>
<dbReference type="PROSITE" id="PS50889">
    <property type="entry name" value="S4"/>
    <property type="match status" value="1"/>
</dbReference>
<dbReference type="SUPFAM" id="SSF55174">
    <property type="entry name" value="Alpha-L RNA-binding motif"/>
    <property type="match status" value="1"/>
</dbReference>
<dbReference type="Proteomes" id="UP001491552">
    <property type="component" value="Unassembled WGS sequence"/>
</dbReference>
<dbReference type="RefSeq" id="WP_349135523.1">
    <property type="nucleotide sequence ID" value="NZ_JBBMFF010000192.1"/>
</dbReference>
<protein>
    <submittedName>
        <fullName evidence="3">S4 domain-containing protein YaaA</fullName>
    </submittedName>
</protein>
<keyword evidence="4" id="KW-1185">Reference proteome</keyword>
<dbReference type="CDD" id="cd00165">
    <property type="entry name" value="S4"/>
    <property type="match status" value="1"/>
</dbReference>
<sequence length="84" mass="9193">MKVRVRRVSAEDVPVAITTEFIKLESFLKLANAVPSGGMAKNFIQNGEVLVNGEPCTMRGKKLRPGDDVRFDGVTYCVRAAHAD</sequence>
<dbReference type="SMART" id="SM00363">
    <property type="entry name" value="S4"/>
    <property type="match status" value="1"/>
</dbReference>
<accession>A0ABV1G6L8</accession>
<reference evidence="3 4" key="1">
    <citation type="submission" date="2024-03" db="EMBL/GenBank/DDBJ databases">
        <title>Human intestinal bacterial collection.</title>
        <authorList>
            <person name="Pauvert C."/>
            <person name="Hitch T.C.A."/>
            <person name="Clavel T."/>
        </authorList>
    </citation>
    <scope>NUCLEOTIDE SEQUENCE [LARGE SCALE GENOMIC DNA]</scope>
    <source>
        <strain evidence="3 4">CLA-AA-H192</strain>
    </source>
</reference>
<dbReference type="Pfam" id="PF13275">
    <property type="entry name" value="S4_2"/>
    <property type="match status" value="1"/>
</dbReference>
<evidence type="ECO:0000313" key="4">
    <source>
        <dbReference type="Proteomes" id="UP001491552"/>
    </source>
</evidence>
<dbReference type="InterPro" id="IPR014330">
    <property type="entry name" value="RNA-bd_S4-rel_YaaA"/>
</dbReference>
<organism evidence="3 4">
    <name type="scientific">Faecousia intestinalis</name>
    <dbReference type="NCBI Taxonomy" id="3133167"/>
    <lineage>
        <taxon>Bacteria</taxon>
        <taxon>Bacillati</taxon>
        <taxon>Bacillota</taxon>
        <taxon>Clostridia</taxon>
        <taxon>Eubacteriales</taxon>
        <taxon>Oscillospiraceae</taxon>
        <taxon>Faecousia</taxon>
    </lineage>
</organism>
<dbReference type="EMBL" id="JBBMFF010000192">
    <property type="protein sequence ID" value="MEQ2510839.1"/>
    <property type="molecule type" value="Genomic_DNA"/>
</dbReference>
<evidence type="ECO:0000259" key="2">
    <source>
        <dbReference type="SMART" id="SM00363"/>
    </source>
</evidence>
<gene>
    <name evidence="3" type="primary">yaaA</name>
    <name evidence="3" type="ORF">WMO66_06200</name>
</gene>
<name>A0ABV1G6L8_9FIRM</name>
<dbReference type="InterPro" id="IPR036986">
    <property type="entry name" value="S4_RNA-bd_sf"/>
</dbReference>
<evidence type="ECO:0000256" key="1">
    <source>
        <dbReference type="PROSITE-ProRule" id="PRU00182"/>
    </source>
</evidence>